<comment type="caution">
    <text evidence="16">The sequence shown here is derived from an EMBL/GenBank/DDBJ whole genome shotgun (WGS) entry which is preliminary data.</text>
</comment>
<dbReference type="InterPro" id="IPR008972">
    <property type="entry name" value="Cupredoxin"/>
</dbReference>
<evidence type="ECO:0000256" key="4">
    <source>
        <dbReference type="ARBA" id="ARBA00022475"/>
    </source>
</evidence>
<evidence type="ECO:0000256" key="5">
    <source>
        <dbReference type="ARBA" id="ARBA00022660"/>
    </source>
</evidence>
<dbReference type="InterPro" id="IPR036257">
    <property type="entry name" value="Cyt_c_oxidase_su2_TM_sf"/>
</dbReference>
<evidence type="ECO:0000256" key="1">
    <source>
        <dbReference type="ARBA" id="ARBA00004651"/>
    </source>
</evidence>
<organism evidence="16 17">
    <name type="scientific">Sphingomonas mollis</name>
    <dbReference type="NCBI Taxonomy" id="2795726"/>
    <lineage>
        <taxon>Bacteria</taxon>
        <taxon>Pseudomonadati</taxon>
        <taxon>Pseudomonadota</taxon>
        <taxon>Alphaproteobacteria</taxon>
        <taxon>Sphingomonadales</taxon>
        <taxon>Sphingomonadaceae</taxon>
        <taxon>Sphingomonas</taxon>
    </lineage>
</organism>
<evidence type="ECO:0000256" key="13">
    <source>
        <dbReference type="SAM" id="Phobius"/>
    </source>
</evidence>
<dbReference type="InterPro" id="IPR034227">
    <property type="entry name" value="CuRO_UO_II"/>
</dbReference>
<dbReference type="Proteomes" id="UP000640426">
    <property type="component" value="Unassembled WGS sequence"/>
</dbReference>
<evidence type="ECO:0000259" key="14">
    <source>
        <dbReference type="PROSITE" id="PS50857"/>
    </source>
</evidence>
<dbReference type="SUPFAM" id="SSF49503">
    <property type="entry name" value="Cupredoxins"/>
    <property type="match status" value="1"/>
</dbReference>
<feature type="transmembrane region" description="Helical" evidence="13">
    <location>
        <begin position="85"/>
        <end position="104"/>
    </location>
</feature>
<evidence type="ECO:0000313" key="17">
    <source>
        <dbReference type="Proteomes" id="UP000640426"/>
    </source>
</evidence>
<dbReference type="PROSITE" id="PS51257">
    <property type="entry name" value="PROKAR_LIPOPROTEIN"/>
    <property type="match status" value="1"/>
</dbReference>
<evidence type="ECO:0000256" key="2">
    <source>
        <dbReference type="ARBA" id="ARBA00007866"/>
    </source>
</evidence>
<evidence type="ECO:0000313" key="16">
    <source>
        <dbReference type="EMBL" id="MBJ6122158.1"/>
    </source>
</evidence>
<dbReference type="PROSITE" id="PS50857">
    <property type="entry name" value="COX2_CUA"/>
    <property type="match status" value="1"/>
</dbReference>
<keyword evidence="5 12" id="KW-0679">Respiratory chain</keyword>
<dbReference type="PANTHER" id="PTHR22888">
    <property type="entry name" value="CYTOCHROME C OXIDASE, SUBUNIT II"/>
    <property type="match status" value="1"/>
</dbReference>
<comment type="similarity">
    <text evidence="2 12">Belongs to the cytochrome c oxidase subunit 2 family.</text>
</comment>
<comment type="subcellular location">
    <subcellularLocation>
        <location evidence="1">Cell membrane</location>
        <topology evidence="1">Multi-pass membrane protein</topology>
    </subcellularLocation>
</comment>
<evidence type="ECO:0000259" key="15">
    <source>
        <dbReference type="PROSITE" id="PS50999"/>
    </source>
</evidence>
<dbReference type="PROSITE" id="PS50999">
    <property type="entry name" value="COX2_TM"/>
    <property type="match status" value="1"/>
</dbReference>
<keyword evidence="4 12" id="KW-1003">Cell membrane</keyword>
<reference evidence="17" key="1">
    <citation type="submission" date="2020-12" db="EMBL/GenBank/DDBJ databases">
        <title>Hymenobacter sp.</title>
        <authorList>
            <person name="Kim M.K."/>
        </authorList>
    </citation>
    <scope>NUCLEOTIDE SEQUENCE [LARGE SCALE GENOMIC DNA]</scope>
    <source>
        <strain evidence="17">BT553</strain>
    </source>
</reference>
<evidence type="ECO:0000256" key="9">
    <source>
        <dbReference type="ARBA" id="ARBA00022989"/>
    </source>
</evidence>
<evidence type="ECO:0000256" key="11">
    <source>
        <dbReference type="ARBA" id="ARBA00023136"/>
    </source>
</evidence>
<evidence type="ECO:0000256" key="10">
    <source>
        <dbReference type="ARBA" id="ARBA00023002"/>
    </source>
</evidence>
<accession>A0ABS0XQ40</accession>
<dbReference type="InterPro" id="IPR002429">
    <property type="entry name" value="CcO_II-like_C"/>
</dbReference>
<keyword evidence="8 12" id="KW-0249">Electron transport</keyword>
<keyword evidence="3 12" id="KW-0813">Transport</keyword>
<dbReference type="InterPro" id="IPR011759">
    <property type="entry name" value="Cyt_c_oxidase_su2_TM_dom"/>
</dbReference>
<evidence type="ECO:0000256" key="8">
    <source>
        <dbReference type="ARBA" id="ARBA00022982"/>
    </source>
</evidence>
<keyword evidence="6 13" id="KW-0812">Transmembrane</keyword>
<proteinExistence type="inferred from homology"/>
<dbReference type="InterPro" id="IPR045187">
    <property type="entry name" value="CcO_II"/>
</dbReference>
<dbReference type="Pfam" id="PF00116">
    <property type="entry name" value="COX2"/>
    <property type="match status" value="1"/>
</dbReference>
<evidence type="ECO:0000256" key="6">
    <source>
        <dbReference type="ARBA" id="ARBA00022692"/>
    </source>
</evidence>
<dbReference type="EMBL" id="JAELXS010000005">
    <property type="protein sequence ID" value="MBJ6122158.1"/>
    <property type="molecule type" value="Genomic_DNA"/>
</dbReference>
<keyword evidence="7" id="KW-0732">Signal</keyword>
<dbReference type="RefSeq" id="WP_199037947.1">
    <property type="nucleotide sequence ID" value="NZ_JAELXS010000005.1"/>
</dbReference>
<keyword evidence="9 13" id="KW-1133">Transmembrane helix</keyword>
<feature type="transmembrane region" description="Helical" evidence="13">
    <location>
        <begin position="38"/>
        <end position="64"/>
    </location>
</feature>
<keyword evidence="11 12" id="KW-0472">Membrane</keyword>
<name>A0ABS0XQ40_9SPHN</name>
<keyword evidence="10 12" id="KW-0560">Oxidoreductase</keyword>
<dbReference type="SUPFAM" id="SSF81464">
    <property type="entry name" value="Cytochrome c oxidase subunit II-like, transmembrane region"/>
    <property type="match status" value="1"/>
</dbReference>
<feature type="domain" description="Cytochrome oxidase subunit II copper A binding" evidence="14">
    <location>
        <begin position="119"/>
        <end position="231"/>
    </location>
</feature>
<dbReference type="Gene3D" id="1.10.287.90">
    <property type="match status" value="1"/>
</dbReference>
<dbReference type="PIRSF" id="PIRSF000292">
    <property type="entry name" value="Ubi_od_II"/>
    <property type="match status" value="1"/>
</dbReference>
<evidence type="ECO:0000256" key="3">
    <source>
        <dbReference type="ARBA" id="ARBA00022448"/>
    </source>
</evidence>
<dbReference type="InterPro" id="IPR006333">
    <property type="entry name" value="Cyt_o_ubiquinol_oxidase_su2"/>
</dbReference>
<dbReference type="PANTHER" id="PTHR22888:SF18">
    <property type="entry name" value="CYTOCHROME BO(3) UBIQUINOL OXIDASE SUBUNIT 2"/>
    <property type="match status" value="1"/>
</dbReference>
<protein>
    <recommendedName>
        <fullName evidence="12">Ubiquinol oxidase subunit 2</fullName>
    </recommendedName>
</protein>
<keyword evidence="17" id="KW-1185">Reference proteome</keyword>
<dbReference type="CDD" id="cd04212">
    <property type="entry name" value="CuRO_UO_II"/>
    <property type="match status" value="1"/>
</dbReference>
<feature type="domain" description="Cytochrome oxidase subunit II transmembrane region profile" evidence="15">
    <location>
        <begin position="16"/>
        <end position="113"/>
    </location>
</feature>
<evidence type="ECO:0000256" key="7">
    <source>
        <dbReference type="ARBA" id="ARBA00022729"/>
    </source>
</evidence>
<evidence type="ECO:0000256" key="12">
    <source>
        <dbReference type="PIRNR" id="PIRNR000292"/>
    </source>
</evidence>
<dbReference type="Gene3D" id="2.60.40.420">
    <property type="entry name" value="Cupredoxins - blue copper proteins"/>
    <property type="match status" value="1"/>
</dbReference>
<sequence length="292" mass="31547">MRRVIGRSSFAACMVALSGCSRGVLDPAGPVAAGERTVLFNALAIMLCIVVPTILLALAVGWWFRAGNDKAEYRPDWSYSGRLELLVWSIPALVVIFLAGLTWISTHELAPEKPLASSVRPLQVQVVSLDWKWVFIYPELGIATVNRLVIPAGTPISFRITSGTVMNSFFISQLGSQIYAMSGMDAKLHLQADKPGRFHGLSAHYSGEGFADMDFAVDAVAPARFAGWVAQTRGRGQVLDTPRFLTLARHPGSEKQMAFGAVAPGLYDRIVANAGASVREEATDGRENSGVR</sequence>
<gene>
    <name evidence="16" type="primary">cyoA</name>
    <name evidence="16" type="ORF">JAO74_10180</name>
</gene>
<dbReference type="NCBIfam" id="TIGR01433">
    <property type="entry name" value="CyoA"/>
    <property type="match status" value="1"/>
</dbReference>